<evidence type="ECO:0000256" key="1">
    <source>
        <dbReference type="ARBA" id="ARBA00000374"/>
    </source>
</evidence>
<dbReference type="EC" id="5.3.3.2" evidence="5"/>
<dbReference type="GO" id="GO:0050992">
    <property type="term" value="P:dimethylallyl diphosphate biosynthetic process"/>
    <property type="evidence" value="ECO:0007669"/>
    <property type="project" value="UniProtKB-UniPathway"/>
</dbReference>
<evidence type="ECO:0000256" key="7">
    <source>
        <dbReference type="ARBA" id="ARBA00023235"/>
    </source>
</evidence>
<dbReference type="GO" id="GO:0004452">
    <property type="term" value="F:isopentenyl-diphosphate delta-isomerase activity"/>
    <property type="evidence" value="ECO:0007669"/>
    <property type="project" value="UniProtKB-EC"/>
</dbReference>
<dbReference type="Proteomes" id="UP000031668">
    <property type="component" value="Unassembled WGS sequence"/>
</dbReference>
<dbReference type="InterPro" id="IPR015797">
    <property type="entry name" value="NUDIX_hydrolase-like_dom_sf"/>
</dbReference>
<keyword evidence="6" id="KW-0414">Isoprene biosynthesis</keyword>
<dbReference type="GO" id="GO:0005737">
    <property type="term" value="C:cytoplasm"/>
    <property type="evidence" value="ECO:0007669"/>
    <property type="project" value="TreeGrafter"/>
</dbReference>
<dbReference type="InterPro" id="IPR011876">
    <property type="entry name" value="IsopentenylPP_isomerase_typ1"/>
</dbReference>
<evidence type="ECO:0000256" key="3">
    <source>
        <dbReference type="ARBA" id="ARBA00004826"/>
    </source>
</evidence>
<dbReference type="PIRSF" id="PIRSF018427">
    <property type="entry name" value="Isopntndiph_ism"/>
    <property type="match status" value="1"/>
</dbReference>
<dbReference type="CDD" id="cd02885">
    <property type="entry name" value="NUDIX_IPP_Isomerase"/>
    <property type="match status" value="1"/>
</dbReference>
<evidence type="ECO:0000256" key="4">
    <source>
        <dbReference type="ARBA" id="ARBA00007579"/>
    </source>
</evidence>
<dbReference type="EMBL" id="JWZT01003532">
    <property type="protein sequence ID" value="KII66427.1"/>
    <property type="molecule type" value="Genomic_DNA"/>
</dbReference>
<dbReference type="UniPathway" id="UPA00059">
    <property type="reaction ID" value="UER00104"/>
</dbReference>
<evidence type="ECO:0000256" key="2">
    <source>
        <dbReference type="ARBA" id="ARBA00003951"/>
    </source>
</evidence>
<keyword evidence="10" id="KW-1185">Reference proteome</keyword>
<dbReference type="AlphaFoldDB" id="A0A0C2MXR7"/>
<evidence type="ECO:0000256" key="6">
    <source>
        <dbReference type="ARBA" id="ARBA00023229"/>
    </source>
</evidence>
<dbReference type="SUPFAM" id="SSF55811">
    <property type="entry name" value="Nudix"/>
    <property type="match status" value="1"/>
</dbReference>
<comment type="pathway">
    <text evidence="3">Isoprenoid biosynthesis; dimethylallyl diphosphate biosynthesis; dimethylallyl diphosphate from isopentenyl diphosphate: step 1/1.</text>
</comment>
<evidence type="ECO:0000259" key="8">
    <source>
        <dbReference type="PROSITE" id="PS51462"/>
    </source>
</evidence>
<comment type="function">
    <text evidence="2">Catalyzes the 1,3-allylic rearrangement of the homoallylic substrate isopentenyl (IPP) to its highly electrophilic allylic isomer, dimethylallyl diphosphate (DMAPP).</text>
</comment>
<dbReference type="PROSITE" id="PS51462">
    <property type="entry name" value="NUDIX"/>
    <property type="match status" value="1"/>
</dbReference>
<comment type="caution">
    <text evidence="9">The sequence shown here is derived from an EMBL/GenBank/DDBJ whole genome shotgun (WGS) entry which is preliminary data.</text>
</comment>
<sequence>MRLTCLLMRSTMEETYLNCQKVQNRDLVPLVDISDRLIGYKGKIEAHTLNHLGKCHLHRAFSVFLFDTSNKLLVQRRSKYKVTYPLHVANTCCSHPKCNLDELEDGVGIKRAAVRRMAFELGIKKIEVNDLKIVSRLRYYSRSDEKFGENEIDYCIIGRKDVEIDPNPGEVDETSYISFPELPALVSMSDLTPWFRYVCQGLLPQWWQNLDTIFRRPDDPLPEIINAGSL</sequence>
<organism evidence="9 10">
    <name type="scientific">Thelohanellus kitauei</name>
    <name type="common">Myxosporean</name>
    <dbReference type="NCBI Taxonomy" id="669202"/>
    <lineage>
        <taxon>Eukaryota</taxon>
        <taxon>Metazoa</taxon>
        <taxon>Cnidaria</taxon>
        <taxon>Myxozoa</taxon>
        <taxon>Myxosporea</taxon>
        <taxon>Bivalvulida</taxon>
        <taxon>Platysporina</taxon>
        <taxon>Myxobolidae</taxon>
        <taxon>Thelohanellus</taxon>
    </lineage>
</organism>
<dbReference type="GO" id="GO:0009240">
    <property type="term" value="P:isopentenyl diphosphate biosynthetic process"/>
    <property type="evidence" value="ECO:0007669"/>
    <property type="project" value="TreeGrafter"/>
</dbReference>
<protein>
    <recommendedName>
        <fullName evidence="5">isopentenyl-diphosphate Delta-isomerase</fullName>
        <ecNumber evidence="5">5.3.3.2</ecNumber>
    </recommendedName>
</protein>
<gene>
    <name evidence="9" type="ORF">RF11_02071</name>
</gene>
<proteinExistence type="inferred from homology"/>
<dbReference type="PANTHER" id="PTHR10885">
    <property type="entry name" value="ISOPENTENYL-DIPHOSPHATE DELTA-ISOMERASE"/>
    <property type="match status" value="1"/>
</dbReference>
<dbReference type="Gene3D" id="3.90.79.10">
    <property type="entry name" value="Nucleoside Triphosphate Pyrophosphohydrolase"/>
    <property type="match status" value="1"/>
</dbReference>
<dbReference type="OMA" id="IWGEREI"/>
<dbReference type="Pfam" id="PF00293">
    <property type="entry name" value="NUDIX"/>
    <property type="match status" value="1"/>
</dbReference>
<dbReference type="NCBIfam" id="TIGR02150">
    <property type="entry name" value="IPP_isom_1"/>
    <property type="match status" value="1"/>
</dbReference>
<name>A0A0C2MXR7_THEKT</name>
<evidence type="ECO:0000313" key="9">
    <source>
        <dbReference type="EMBL" id="KII66427.1"/>
    </source>
</evidence>
<dbReference type="InterPro" id="IPR000086">
    <property type="entry name" value="NUDIX_hydrolase_dom"/>
</dbReference>
<reference evidence="9 10" key="1">
    <citation type="journal article" date="2014" name="Genome Biol. Evol.">
        <title>The genome of the myxosporean Thelohanellus kitauei shows adaptations to nutrient acquisition within its fish host.</title>
        <authorList>
            <person name="Yang Y."/>
            <person name="Xiong J."/>
            <person name="Zhou Z."/>
            <person name="Huo F."/>
            <person name="Miao W."/>
            <person name="Ran C."/>
            <person name="Liu Y."/>
            <person name="Zhang J."/>
            <person name="Feng J."/>
            <person name="Wang M."/>
            <person name="Wang M."/>
            <person name="Wang L."/>
            <person name="Yao B."/>
        </authorList>
    </citation>
    <scope>NUCLEOTIDE SEQUENCE [LARGE SCALE GENOMIC DNA]</scope>
    <source>
        <strain evidence="9">Wuqing</strain>
    </source>
</reference>
<accession>A0A0C2MXR7</accession>
<feature type="domain" description="Nudix hydrolase" evidence="8">
    <location>
        <begin position="56"/>
        <end position="203"/>
    </location>
</feature>
<evidence type="ECO:0000256" key="5">
    <source>
        <dbReference type="ARBA" id="ARBA00012057"/>
    </source>
</evidence>
<comment type="catalytic activity">
    <reaction evidence="1">
        <text>isopentenyl diphosphate = dimethylallyl diphosphate</text>
        <dbReference type="Rhea" id="RHEA:23284"/>
        <dbReference type="ChEBI" id="CHEBI:57623"/>
        <dbReference type="ChEBI" id="CHEBI:128769"/>
        <dbReference type="EC" id="5.3.3.2"/>
    </reaction>
</comment>
<dbReference type="OrthoDB" id="510307at2759"/>
<keyword evidence="7 9" id="KW-0413">Isomerase</keyword>
<comment type="similarity">
    <text evidence="4">Belongs to the IPP isomerase type 1 family.</text>
</comment>
<evidence type="ECO:0000313" key="10">
    <source>
        <dbReference type="Proteomes" id="UP000031668"/>
    </source>
</evidence>
<dbReference type="PANTHER" id="PTHR10885:SF0">
    <property type="entry name" value="ISOPENTENYL-DIPHOSPHATE DELTA-ISOMERASE"/>
    <property type="match status" value="1"/>
</dbReference>